<feature type="modified residue" description="4-aspartylphosphate" evidence="4">
    <location>
        <position position="53"/>
    </location>
</feature>
<dbReference type="PANTHER" id="PTHR44591">
    <property type="entry name" value="STRESS RESPONSE REGULATOR PROTEIN 1"/>
    <property type="match status" value="1"/>
</dbReference>
<dbReference type="SUPFAM" id="SSF52172">
    <property type="entry name" value="CheY-like"/>
    <property type="match status" value="1"/>
</dbReference>
<dbReference type="GO" id="GO:0000160">
    <property type="term" value="P:phosphorelay signal transduction system"/>
    <property type="evidence" value="ECO:0007669"/>
    <property type="project" value="InterPro"/>
</dbReference>
<dbReference type="SMART" id="SM00448">
    <property type="entry name" value="REC"/>
    <property type="match status" value="1"/>
</dbReference>
<dbReference type="InterPro" id="IPR050595">
    <property type="entry name" value="Bact_response_regulator"/>
</dbReference>
<dbReference type="EMBL" id="LT838272">
    <property type="protein sequence ID" value="SMB98505.1"/>
    <property type="molecule type" value="Genomic_DNA"/>
</dbReference>
<dbReference type="PANTHER" id="PTHR44591:SF25">
    <property type="entry name" value="CHEMOTAXIS TWO-COMPONENT RESPONSE REGULATOR"/>
    <property type="match status" value="1"/>
</dbReference>
<keyword evidence="7" id="KW-1185">Reference proteome</keyword>
<dbReference type="PROSITE" id="PS50110">
    <property type="entry name" value="RESPONSE_REGULATORY"/>
    <property type="match status" value="1"/>
</dbReference>
<evidence type="ECO:0000256" key="3">
    <source>
        <dbReference type="ARBA" id="ARBA00024867"/>
    </source>
</evidence>
<organism evidence="6 7">
    <name type="scientific">Thermanaeromonas toyohensis ToBE</name>
    <dbReference type="NCBI Taxonomy" id="698762"/>
    <lineage>
        <taxon>Bacteria</taxon>
        <taxon>Bacillati</taxon>
        <taxon>Bacillota</taxon>
        <taxon>Clostridia</taxon>
        <taxon>Neomoorellales</taxon>
        <taxon>Neomoorellaceae</taxon>
        <taxon>Thermanaeromonas</taxon>
    </lineage>
</organism>
<dbReference type="Gene3D" id="3.40.50.2300">
    <property type="match status" value="1"/>
</dbReference>
<reference evidence="6 7" key="1">
    <citation type="submission" date="2017-04" db="EMBL/GenBank/DDBJ databases">
        <authorList>
            <person name="Afonso C.L."/>
            <person name="Miller P.J."/>
            <person name="Scott M.A."/>
            <person name="Spackman E."/>
            <person name="Goraichik I."/>
            <person name="Dimitrov K.M."/>
            <person name="Suarez D.L."/>
            <person name="Swayne D.E."/>
        </authorList>
    </citation>
    <scope>NUCLEOTIDE SEQUENCE [LARGE SCALE GENOMIC DNA]</scope>
    <source>
        <strain evidence="6 7">ToBE</strain>
    </source>
</reference>
<evidence type="ECO:0000256" key="4">
    <source>
        <dbReference type="PROSITE-ProRule" id="PRU00169"/>
    </source>
</evidence>
<dbReference type="AlphaFoldDB" id="A0A1W1VYR4"/>
<evidence type="ECO:0000313" key="7">
    <source>
        <dbReference type="Proteomes" id="UP000192569"/>
    </source>
</evidence>
<accession>A0A1W1VYR4</accession>
<dbReference type="InterPro" id="IPR001789">
    <property type="entry name" value="Sig_transdc_resp-reg_receiver"/>
</dbReference>
<gene>
    <name evidence="6" type="ORF">SAMN00808754_2376</name>
</gene>
<dbReference type="InterPro" id="IPR011006">
    <property type="entry name" value="CheY-like_superfamily"/>
</dbReference>
<feature type="domain" description="Response regulatory" evidence="5">
    <location>
        <begin position="3"/>
        <end position="120"/>
    </location>
</feature>
<sequence>MAEVLIVDDSATMRLAVKTALKQAGHVVHEACDGAEALNKLKEGLKVKAIITDLNMPNMDGVTFIQSVRKLPGFKFVPILMLTTESSMEKKEEGRKVGASGWIVKPFSPEQLLAVLKKLGV</sequence>
<evidence type="ECO:0000256" key="1">
    <source>
        <dbReference type="ARBA" id="ARBA00018672"/>
    </source>
</evidence>
<protein>
    <recommendedName>
        <fullName evidence="1">Stage 0 sporulation protein A homolog</fullName>
    </recommendedName>
</protein>
<evidence type="ECO:0000256" key="2">
    <source>
        <dbReference type="ARBA" id="ARBA00022553"/>
    </source>
</evidence>
<dbReference type="OrthoDB" id="9790669at2"/>
<dbReference type="Pfam" id="PF00072">
    <property type="entry name" value="Response_reg"/>
    <property type="match status" value="1"/>
</dbReference>
<dbReference type="STRING" id="698762.SAMN00808754_2376"/>
<proteinExistence type="predicted"/>
<keyword evidence="2 4" id="KW-0597">Phosphoprotein</keyword>
<name>A0A1W1VYR4_9FIRM</name>
<dbReference type="Proteomes" id="UP000192569">
    <property type="component" value="Chromosome I"/>
</dbReference>
<evidence type="ECO:0000259" key="5">
    <source>
        <dbReference type="PROSITE" id="PS50110"/>
    </source>
</evidence>
<comment type="function">
    <text evidence="3">May play the central regulatory role in sporulation. It may be an element of the effector pathway responsible for the activation of sporulation genes in response to nutritional stress. Spo0A may act in concert with spo0H (a sigma factor) to control the expression of some genes that are critical to the sporulation process.</text>
</comment>
<evidence type="ECO:0000313" key="6">
    <source>
        <dbReference type="EMBL" id="SMB98505.1"/>
    </source>
</evidence>